<evidence type="ECO:0000256" key="2">
    <source>
        <dbReference type="ARBA" id="ARBA00022475"/>
    </source>
</evidence>
<dbReference type="EMBL" id="OW240915">
    <property type="protein sequence ID" value="CAH2285573.1"/>
    <property type="molecule type" value="Genomic_DNA"/>
</dbReference>
<sequence length="838" mass="93824">MRQVKMIRHLVIFLFLIQIQELVNGQPNGPLMDSVIRTLEGPATTLYQFDTTNPNSVSFALEGEVEGIFEILNQGLLRSTKPLDRETKALYKLKVKTLNAAGHLVEGPFSVDIIVEDINDNLPAFNQTEYTGEIREQSRPGKQIVTVYATDADDPETPNGQLVYKITHQIPDPYKVMLFQINNKTGTISTTINGSLLLKKETHDQYELLVIASDLSFSDNVKVIIKVTENIWKNPKPVTIVENSTEPHPMKITQVQWNDDSAIYELQQRERYPKFPFSIDEDGNINVTEPLDREERAQYIFYAFALNENRVRLSRPVDIEVNVEDINDNPPVCPGLVTHFEVQENEGLGSSIGTLTATDIDEESSRNSLLRYRLLSQYPKIPEDGMFRLDLYTGVFQLIKNGLNINEVDLYVLRVNVSDEGVNPSALSTLCEVHIKVIDINDQIPIFEKSDYGNLTLSEDTPMQARVLQIQAYDGDQPFTGSSEIIYAIVEGDPLKTFAIDTDKTTNKGWLKIVHPLDYESKAEYNLVIHAINPEPLVSGVSYNDSSITRLNIIVTNIDERPYFEETVYQTQIKEDVPIGTLLTKIVAIDPEGDDVIYELNGDRRSWLWINETSGEIYSNAILDRETEPHYYVEVTAKERRNLSMKSSVSFQLFLDDVNDNAPKLANGYAGAVFCHPLSKKESVFVEAVDADTSPNSRRFRFTLGVGENITRDWTLSFINGSHTKLNMNHHDFPPGIIRVPIIVNDNGKPPLESTVYASVTICTCSSGNQCSSPPLDDFGRPSVGMALGILFGVLAVIGIIVAAVLISINKKKKKENTPKKVAKVDATSPTETITLAS</sequence>
<evidence type="ECO:0000256" key="6">
    <source>
        <dbReference type="ARBA" id="ARBA00023136"/>
    </source>
</evidence>
<dbReference type="GO" id="GO:0005912">
    <property type="term" value="C:adherens junction"/>
    <property type="evidence" value="ECO:0007669"/>
    <property type="project" value="TreeGrafter"/>
</dbReference>
<evidence type="ECO:0000313" key="13">
    <source>
        <dbReference type="EMBL" id="CAH2285573.1"/>
    </source>
</evidence>
<dbReference type="GO" id="GO:0007043">
    <property type="term" value="P:cell-cell junction assembly"/>
    <property type="evidence" value="ECO:0007669"/>
    <property type="project" value="TreeGrafter"/>
</dbReference>
<dbReference type="SUPFAM" id="SSF49313">
    <property type="entry name" value="Cadherin-like"/>
    <property type="match status" value="7"/>
</dbReference>
<reference evidence="13" key="1">
    <citation type="submission" date="2022-03" db="EMBL/GenBank/DDBJ databases">
        <authorList>
            <person name="Alioto T."/>
            <person name="Alioto T."/>
            <person name="Gomez Garrido J."/>
        </authorList>
    </citation>
    <scope>NUCLEOTIDE SEQUENCE</scope>
</reference>
<dbReference type="FunFam" id="2.60.40.60:FF:000019">
    <property type="entry name" value="Cadherin 2"/>
    <property type="match status" value="1"/>
</dbReference>
<feature type="compositionally biased region" description="Polar residues" evidence="9">
    <location>
        <begin position="828"/>
        <end position="838"/>
    </location>
</feature>
<feature type="domain" description="Cadherin" evidence="12">
    <location>
        <begin position="334"/>
        <end position="447"/>
    </location>
</feature>
<evidence type="ECO:0000256" key="9">
    <source>
        <dbReference type="SAM" id="MobiDB-lite"/>
    </source>
</evidence>
<dbReference type="PANTHER" id="PTHR24027:SF419">
    <property type="entry name" value="CADHERIN-17"/>
    <property type="match status" value="1"/>
</dbReference>
<dbReference type="PROSITE" id="PS50268">
    <property type="entry name" value="CADHERIN_2"/>
    <property type="match status" value="6"/>
</dbReference>
<keyword evidence="3" id="KW-0677">Repeat</keyword>
<dbReference type="InterPro" id="IPR002126">
    <property type="entry name" value="Cadherin-like_dom"/>
</dbReference>
<keyword evidence="6 10" id="KW-0472">Membrane</keyword>
<evidence type="ECO:0000256" key="7">
    <source>
        <dbReference type="ARBA" id="ARBA00023180"/>
    </source>
</evidence>
<gene>
    <name evidence="13" type="ORF">PECUL_23A030533</name>
</gene>
<keyword evidence="5" id="KW-0130">Cell adhesion</keyword>
<keyword evidence="10" id="KW-0812">Transmembrane</keyword>
<feature type="signal peptide" evidence="11">
    <location>
        <begin position="1"/>
        <end position="25"/>
    </location>
</feature>
<dbReference type="GO" id="GO:0016477">
    <property type="term" value="P:cell migration"/>
    <property type="evidence" value="ECO:0007669"/>
    <property type="project" value="TreeGrafter"/>
</dbReference>
<proteinExistence type="predicted"/>
<dbReference type="GO" id="GO:0045296">
    <property type="term" value="F:cadherin binding"/>
    <property type="evidence" value="ECO:0007669"/>
    <property type="project" value="TreeGrafter"/>
</dbReference>
<dbReference type="GO" id="GO:0008013">
    <property type="term" value="F:beta-catenin binding"/>
    <property type="evidence" value="ECO:0007669"/>
    <property type="project" value="TreeGrafter"/>
</dbReference>
<feature type="domain" description="Cadherin" evidence="12">
    <location>
        <begin position="126"/>
        <end position="333"/>
    </location>
</feature>
<dbReference type="GO" id="GO:0005509">
    <property type="term" value="F:calcium ion binding"/>
    <property type="evidence" value="ECO:0007669"/>
    <property type="project" value="UniProtKB-UniRule"/>
</dbReference>
<dbReference type="FunFam" id="2.60.40.60:FF:000011">
    <property type="entry name" value="Cadherin 1"/>
    <property type="match status" value="1"/>
</dbReference>
<dbReference type="InterPro" id="IPR015919">
    <property type="entry name" value="Cadherin-like_sf"/>
</dbReference>
<dbReference type="AlphaFoldDB" id="A0AAD1S138"/>
<evidence type="ECO:0000256" key="10">
    <source>
        <dbReference type="SAM" id="Phobius"/>
    </source>
</evidence>
<accession>A0AAD1S138</accession>
<dbReference type="PROSITE" id="PS00232">
    <property type="entry name" value="CADHERIN_1"/>
    <property type="match status" value="2"/>
</dbReference>
<keyword evidence="10" id="KW-1133">Transmembrane helix</keyword>
<feature type="domain" description="Cadherin" evidence="12">
    <location>
        <begin position="686"/>
        <end position="776"/>
    </location>
</feature>
<dbReference type="GO" id="GO:0016339">
    <property type="term" value="P:calcium-dependent cell-cell adhesion via plasma membrane cell adhesion molecules"/>
    <property type="evidence" value="ECO:0007669"/>
    <property type="project" value="TreeGrafter"/>
</dbReference>
<keyword evidence="11" id="KW-0732">Signal</keyword>
<evidence type="ECO:0000313" key="14">
    <source>
        <dbReference type="Proteomes" id="UP001295444"/>
    </source>
</evidence>
<feature type="domain" description="Cadherin" evidence="12">
    <location>
        <begin position="449"/>
        <end position="564"/>
    </location>
</feature>
<evidence type="ECO:0000256" key="11">
    <source>
        <dbReference type="SAM" id="SignalP"/>
    </source>
</evidence>
<evidence type="ECO:0000256" key="3">
    <source>
        <dbReference type="ARBA" id="ARBA00022737"/>
    </source>
</evidence>
<dbReference type="FunFam" id="2.60.40.60:FF:000188">
    <property type="entry name" value="Cadherin 17"/>
    <property type="match status" value="1"/>
</dbReference>
<dbReference type="CDD" id="cd11304">
    <property type="entry name" value="Cadherin_repeat"/>
    <property type="match status" value="6"/>
</dbReference>
<evidence type="ECO:0000259" key="12">
    <source>
        <dbReference type="PROSITE" id="PS50268"/>
    </source>
</evidence>
<dbReference type="GO" id="GO:0034332">
    <property type="term" value="P:adherens junction organization"/>
    <property type="evidence" value="ECO:0007669"/>
    <property type="project" value="TreeGrafter"/>
</dbReference>
<comment type="subcellular location">
    <subcellularLocation>
        <location evidence="1">Cell membrane</location>
    </subcellularLocation>
</comment>
<organism evidence="13 14">
    <name type="scientific">Pelobates cultripes</name>
    <name type="common">Western spadefoot toad</name>
    <dbReference type="NCBI Taxonomy" id="61616"/>
    <lineage>
        <taxon>Eukaryota</taxon>
        <taxon>Metazoa</taxon>
        <taxon>Chordata</taxon>
        <taxon>Craniata</taxon>
        <taxon>Vertebrata</taxon>
        <taxon>Euteleostomi</taxon>
        <taxon>Amphibia</taxon>
        <taxon>Batrachia</taxon>
        <taxon>Anura</taxon>
        <taxon>Pelobatoidea</taxon>
        <taxon>Pelobatidae</taxon>
        <taxon>Pelobates</taxon>
    </lineage>
</organism>
<evidence type="ECO:0000256" key="8">
    <source>
        <dbReference type="PROSITE-ProRule" id="PRU00043"/>
    </source>
</evidence>
<keyword evidence="14" id="KW-1185">Reference proteome</keyword>
<feature type="transmembrane region" description="Helical" evidence="10">
    <location>
        <begin position="784"/>
        <end position="807"/>
    </location>
</feature>
<dbReference type="GO" id="GO:0007156">
    <property type="term" value="P:homophilic cell adhesion via plasma membrane adhesion molecules"/>
    <property type="evidence" value="ECO:0007669"/>
    <property type="project" value="InterPro"/>
</dbReference>
<feature type="region of interest" description="Disordered" evidence="9">
    <location>
        <begin position="818"/>
        <end position="838"/>
    </location>
</feature>
<dbReference type="GO" id="GO:0044331">
    <property type="term" value="P:cell-cell adhesion mediated by cadherin"/>
    <property type="evidence" value="ECO:0007669"/>
    <property type="project" value="TreeGrafter"/>
</dbReference>
<dbReference type="SMART" id="SM00112">
    <property type="entry name" value="CA"/>
    <property type="match status" value="6"/>
</dbReference>
<feature type="domain" description="Cadherin" evidence="12">
    <location>
        <begin position="565"/>
        <end position="665"/>
    </location>
</feature>
<protein>
    <submittedName>
        <fullName evidence="13">Cadherin-17</fullName>
    </submittedName>
</protein>
<keyword evidence="2" id="KW-1003">Cell membrane</keyword>
<dbReference type="PRINTS" id="PR00205">
    <property type="entry name" value="CADHERIN"/>
</dbReference>
<evidence type="ECO:0000256" key="4">
    <source>
        <dbReference type="ARBA" id="ARBA00022837"/>
    </source>
</evidence>
<dbReference type="Proteomes" id="UP001295444">
    <property type="component" value="Chromosome 04"/>
</dbReference>
<dbReference type="InterPro" id="IPR039808">
    <property type="entry name" value="Cadherin"/>
</dbReference>
<keyword evidence="4 8" id="KW-0106">Calcium</keyword>
<feature type="chain" id="PRO_5042216838" evidence="11">
    <location>
        <begin position="26"/>
        <end position="838"/>
    </location>
</feature>
<dbReference type="Pfam" id="PF00028">
    <property type="entry name" value="Cadherin"/>
    <property type="match status" value="5"/>
</dbReference>
<evidence type="ECO:0000256" key="5">
    <source>
        <dbReference type="ARBA" id="ARBA00022889"/>
    </source>
</evidence>
<feature type="domain" description="Cadherin" evidence="12">
    <location>
        <begin position="50"/>
        <end position="125"/>
    </location>
</feature>
<dbReference type="PANTHER" id="PTHR24027">
    <property type="entry name" value="CADHERIN-23"/>
    <property type="match status" value="1"/>
</dbReference>
<dbReference type="GO" id="GO:0016342">
    <property type="term" value="C:catenin complex"/>
    <property type="evidence" value="ECO:0007669"/>
    <property type="project" value="TreeGrafter"/>
</dbReference>
<dbReference type="Gene3D" id="2.60.40.60">
    <property type="entry name" value="Cadherins"/>
    <property type="match status" value="7"/>
</dbReference>
<dbReference type="InterPro" id="IPR020894">
    <property type="entry name" value="Cadherin_CS"/>
</dbReference>
<name>A0AAD1S138_PELCU</name>
<dbReference type="FunFam" id="2.60.40.60:FF:000183">
    <property type="entry name" value="Cadherin 17"/>
    <property type="match status" value="1"/>
</dbReference>
<dbReference type="GO" id="GO:0000902">
    <property type="term" value="P:cell morphogenesis"/>
    <property type="evidence" value="ECO:0007669"/>
    <property type="project" value="TreeGrafter"/>
</dbReference>
<keyword evidence="7" id="KW-0325">Glycoprotein</keyword>
<evidence type="ECO:0000256" key="1">
    <source>
        <dbReference type="ARBA" id="ARBA00004236"/>
    </source>
</evidence>